<keyword evidence="4" id="KW-1185">Reference proteome</keyword>
<comment type="caution">
    <text evidence="3">The sequence shown here is derived from an EMBL/GenBank/DDBJ whole genome shotgun (WGS) entry which is preliminary data.</text>
</comment>
<feature type="transmembrane region" description="Helical" evidence="2">
    <location>
        <begin position="65"/>
        <end position="83"/>
    </location>
</feature>
<dbReference type="GO" id="GO:0005739">
    <property type="term" value="C:mitochondrion"/>
    <property type="evidence" value="ECO:0007669"/>
    <property type="project" value="TreeGrafter"/>
</dbReference>
<gene>
    <name evidence="3" type="ORF">FMOSSE_LOCUS1631</name>
</gene>
<keyword evidence="2" id="KW-0472">Membrane</keyword>
<feature type="compositionally biased region" description="Polar residues" evidence="1">
    <location>
        <begin position="1"/>
        <end position="10"/>
    </location>
</feature>
<sequence>MQSSESNNTNNDDKSLKTREQNQIITKVNEPILETLSKTPYPVWSMATLCLGSSGIMARNYPGMPSMWTCLGFSLIFSFSGYMTYTGDFYNGAGTSTSWSLIYSLFNVERSFKSRKPLPILMSSLALSNAYIYGKYYFF</sequence>
<name>A0A9N8VHA3_FUNMO</name>
<dbReference type="AlphaFoldDB" id="A0A9N8VHA3"/>
<dbReference type="EMBL" id="CAJVPP010000189">
    <property type="protein sequence ID" value="CAG8453060.1"/>
    <property type="molecule type" value="Genomic_DNA"/>
</dbReference>
<dbReference type="InterPro" id="IPR019419">
    <property type="entry name" value="AIM19"/>
</dbReference>
<evidence type="ECO:0000313" key="3">
    <source>
        <dbReference type="EMBL" id="CAG8453060.1"/>
    </source>
</evidence>
<evidence type="ECO:0000313" key="4">
    <source>
        <dbReference type="Proteomes" id="UP000789375"/>
    </source>
</evidence>
<dbReference type="PANTHER" id="PTHR28177">
    <property type="entry name" value="ALTERED INHERITANCE OF MITOCHONDRIA PROTEIN 19, MITOCHONDRIAL"/>
    <property type="match status" value="1"/>
</dbReference>
<dbReference type="Pfam" id="PF10315">
    <property type="entry name" value="Aim19"/>
    <property type="match status" value="1"/>
</dbReference>
<evidence type="ECO:0000256" key="1">
    <source>
        <dbReference type="SAM" id="MobiDB-lite"/>
    </source>
</evidence>
<evidence type="ECO:0000256" key="2">
    <source>
        <dbReference type="SAM" id="Phobius"/>
    </source>
</evidence>
<accession>A0A9N8VHA3</accession>
<proteinExistence type="predicted"/>
<feature type="region of interest" description="Disordered" evidence="1">
    <location>
        <begin position="1"/>
        <end position="21"/>
    </location>
</feature>
<dbReference type="Proteomes" id="UP000789375">
    <property type="component" value="Unassembled WGS sequence"/>
</dbReference>
<reference evidence="3" key="1">
    <citation type="submission" date="2021-06" db="EMBL/GenBank/DDBJ databases">
        <authorList>
            <person name="Kallberg Y."/>
            <person name="Tangrot J."/>
            <person name="Rosling A."/>
        </authorList>
    </citation>
    <scope>NUCLEOTIDE SEQUENCE</scope>
    <source>
        <strain evidence="3">87-6 pot B 2015</strain>
    </source>
</reference>
<feature type="compositionally biased region" description="Basic and acidic residues" evidence="1">
    <location>
        <begin position="11"/>
        <end position="20"/>
    </location>
</feature>
<protein>
    <submittedName>
        <fullName evidence="3">14154_t:CDS:1</fullName>
    </submittedName>
</protein>
<keyword evidence="2" id="KW-1133">Transmembrane helix</keyword>
<dbReference type="PANTHER" id="PTHR28177:SF1">
    <property type="entry name" value="ALTERED INHERITANCE OF MITOCHONDRIA PROTEIN 19, MITOCHONDRIAL"/>
    <property type="match status" value="1"/>
</dbReference>
<organism evidence="3 4">
    <name type="scientific">Funneliformis mosseae</name>
    <name type="common">Endomycorrhizal fungus</name>
    <name type="synonym">Glomus mosseae</name>
    <dbReference type="NCBI Taxonomy" id="27381"/>
    <lineage>
        <taxon>Eukaryota</taxon>
        <taxon>Fungi</taxon>
        <taxon>Fungi incertae sedis</taxon>
        <taxon>Mucoromycota</taxon>
        <taxon>Glomeromycotina</taxon>
        <taxon>Glomeromycetes</taxon>
        <taxon>Glomerales</taxon>
        <taxon>Glomeraceae</taxon>
        <taxon>Funneliformis</taxon>
    </lineage>
</organism>
<keyword evidence="2" id="KW-0812">Transmembrane</keyword>